<dbReference type="InterPro" id="IPR052155">
    <property type="entry name" value="Biofilm_reg_signaling"/>
</dbReference>
<dbReference type="CDD" id="cd01949">
    <property type="entry name" value="GGDEF"/>
    <property type="match status" value="1"/>
</dbReference>
<dbReference type="SUPFAM" id="SSF55073">
    <property type="entry name" value="Nucleotide cyclase"/>
    <property type="match status" value="1"/>
</dbReference>
<dbReference type="AlphaFoldDB" id="A0A9X0QWC8"/>
<dbReference type="Pfam" id="PF00990">
    <property type="entry name" value="GGDEF"/>
    <property type="match status" value="1"/>
</dbReference>
<keyword evidence="4" id="KW-1185">Reference proteome</keyword>
<feature type="domain" description="GGDEF" evidence="2">
    <location>
        <begin position="229"/>
        <end position="364"/>
    </location>
</feature>
<gene>
    <name evidence="3" type="ORF">H7965_02105</name>
</gene>
<dbReference type="CDD" id="cd01948">
    <property type="entry name" value="EAL"/>
    <property type="match status" value="1"/>
</dbReference>
<dbReference type="Pfam" id="PF00563">
    <property type="entry name" value="EAL"/>
    <property type="match status" value="1"/>
</dbReference>
<dbReference type="SUPFAM" id="SSF55785">
    <property type="entry name" value="PYP-like sensor domain (PAS domain)"/>
    <property type="match status" value="1"/>
</dbReference>
<dbReference type="InterPro" id="IPR000160">
    <property type="entry name" value="GGDEF_dom"/>
</dbReference>
<dbReference type="PROSITE" id="PS50887">
    <property type="entry name" value="GGDEF"/>
    <property type="match status" value="1"/>
</dbReference>
<dbReference type="InterPro" id="IPR043128">
    <property type="entry name" value="Rev_trsase/Diguanyl_cyclase"/>
</dbReference>
<evidence type="ECO:0000313" key="4">
    <source>
        <dbReference type="Proteomes" id="UP000600101"/>
    </source>
</evidence>
<dbReference type="InterPro" id="IPR035965">
    <property type="entry name" value="PAS-like_dom_sf"/>
</dbReference>
<dbReference type="Gene3D" id="3.30.450.20">
    <property type="entry name" value="PAS domain"/>
    <property type="match status" value="1"/>
</dbReference>
<dbReference type="InterPro" id="IPR001633">
    <property type="entry name" value="EAL_dom"/>
</dbReference>
<feature type="domain" description="EAL" evidence="1">
    <location>
        <begin position="373"/>
        <end position="622"/>
    </location>
</feature>
<proteinExistence type="predicted"/>
<accession>A0A9X0QWC8</accession>
<comment type="caution">
    <text evidence="3">The sequence shown here is derived from an EMBL/GenBank/DDBJ whole genome shotgun (WGS) entry which is preliminary data.</text>
</comment>
<evidence type="ECO:0000259" key="2">
    <source>
        <dbReference type="PROSITE" id="PS50887"/>
    </source>
</evidence>
<dbReference type="PANTHER" id="PTHR44757:SF2">
    <property type="entry name" value="BIOFILM ARCHITECTURE MAINTENANCE PROTEIN MBAA"/>
    <property type="match status" value="1"/>
</dbReference>
<reference evidence="3" key="1">
    <citation type="submission" date="2020-08" db="EMBL/GenBank/DDBJ databases">
        <authorList>
            <person name="Hu Y."/>
            <person name="Nguyen S.V."/>
            <person name="Li F."/>
            <person name="Fanning S."/>
        </authorList>
    </citation>
    <scope>NUCLEOTIDE SEQUENCE</scope>
    <source>
        <strain evidence="3">SYSU D8009</strain>
    </source>
</reference>
<organism evidence="3 4">
    <name type="scientific">Siccirubricoccus deserti</name>
    <dbReference type="NCBI Taxonomy" id="2013562"/>
    <lineage>
        <taxon>Bacteria</taxon>
        <taxon>Pseudomonadati</taxon>
        <taxon>Pseudomonadota</taxon>
        <taxon>Alphaproteobacteria</taxon>
        <taxon>Acetobacterales</taxon>
        <taxon>Roseomonadaceae</taxon>
        <taxon>Siccirubricoccus</taxon>
    </lineage>
</organism>
<dbReference type="SMART" id="SM00052">
    <property type="entry name" value="EAL"/>
    <property type="match status" value="1"/>
</dbReference>
<name>A0A9X0QWC8_9PROT</name>
<dbReference type="Pfam" id="PF12860">
    <property type="entry name" value="PAS_7"/>
    <property type="match status" value="1"/>
</dbReference>
<dbReference type="InterPro" id="IPR029787">
    <property type="entry name" value="Nucleotide_cyclase"/>
</dbReference>
<dbReference type="SUPFAM" id="SSF141868">
    <property type="entry name" value="EAL domain-like"/>
    <property type="match status" value="1"/>
</dbReference>
<protein>
    <submittedName>
        <fullName evidence="3">EAL domain-containing protein</fullName>
    </submittedName>
</protein>
<dbReference type="PANTHER" id="PTHR44757">
    <property type="entry name" value="DIGUANYLATE CYCLASE DGCP"/>
    <property type="match status" value="1"/>
</dbReference>
<dbReference type="InterPro" id="IPR035919">
    <property type="entry name" value="EAL_sf"/>
</dbReference>
<dbReference type="Proteomes" id="UP000600101">
    <property type="component" value="Unassembled WGS sequence"/>
</dbReference>
<evidence type="ECO:0000259" key="1">
    <source>
        <dbReference type="PROSITE" id="PS50883"/>
    </source>
</evidence>
<dbReference type="Gene3D" id="3.30.70.270">
    <property type="match status" value="1"/>
</dbReference>
<dbReference type="PROSITE" id="PS50883">
    <property type="entry name" value="EAL"/>
    <property type="match status" value="1"/>
</dbReference>
<evidence type="ECO:0000313" key="3">
    <source>
        <dbReference type="EMBL" id="MBC4014103.1"/>
    </source>
</evidence>
<sequence>MTTRHRLLDRQLAQARQADGAVDLDVLLALVATTYDHADLDRLRVERASALMAEELDQTNASLEASVATLAQQNMHFTAALENMSDGLCLYDPAGHCIVWNTRLLELLRVPHGVVRLGTPLAEMLRHSVLAEGGEAAIAAALTRTLQPRHGAELRPQRLALPDGRTLITRRRQLPDGCFVTTFEDVTERLRAEADLHRMAQQDALTGLPNRVALHRRLEEVLEACRLRSSFALLTIDLDRFKEVNDTLGHAAGDRLLREMAARCRGALRQTDTLARFGGDEFAVIIDPVTVRQDAAGIAERLIEAIRQPIWLEGTELVIGTSIGIALPGDAGVAADPGQLMRAADLALHAAKAEGGNRACFFEPAMDDKLRARRSLEGDLRQALAAGELAVHFQPQVELGNTRIIGAEALVRWHHPERGAVPPTDFIPLAEDTGLIGTLGEHVLRQACLEAVGWAPLRIAVNVSPLQFRQRDLAETFARILAETGFDPRRLEVEITEGALLQDSEQTLEKLRRLKALGVRIVLDDFGTGYSSLSYLRQFPFDKLKIDSGFVRGMDRSAESAAIIRAVIGLSHSLGIRVNAEGVETSGQLQALRREGCEEAQGYLFGRPMPPREFAALLRDQAVPTLAVAPA</sequence>
<dbReference type="SMART" id="SM00267">
    <property type="entry name" value="GGDEF"/>
    <property type="match status" value="1"/>
</dbReference>
<dbReference type="EMBL" id="JACOMF010000002">
    <property type="protein sequence ID" value="MBC4014103.1"/>
    <property type="molecule type" value="Genomic_DNA"/>
</dbReference>
<dbReference type="Gene3D" id="3.20.20.450">
    <property type="entry name" value="EAL domain"/>
    <property type="match status" value="1"/>
</dbReference>
<dbReference type="RefSeq" id="WP_186768879.1">
    <property type="nucleotide sequence ID" value="NZ_JACOMF010000002.1"/>
</dbReference>
<dbReference type="NCBIfam" id="TIGR00254">
    <property type="entry name" value="GGDEF"/>
    <property type="match status" value="1"/>
</dbReference>